<evidence type="ECO:0000256" key="5">
    <source>
        <dbReference type="PIRSR" id="PIRSR000429-1"/>
    </source>
</evidence>
<evidence type="ECO:0000313" key="9">
    <source>
        <dbReference type="EMBL" id="NHC33772.1"/>
    </source>
</evidence>
<dbReference type="PANTHER" id="PTHR18919">
    <property type="entry name" value="ACETYL-COA C-ACYLTRANSFERASE"/>
    <property type="match status" value="1"/>
</dbReference>
<dbReference type="AlphaFoldDB" id="A0A9X5E290"/>
<dbReference type="NCBIfam" id="TIGR01930">
    <property type="entry name" value="AcCoA-C-Actrans"/>
    <property type="match status" value="1"/>
</dbReference>
<dbReference type="NCBIfam" id="NF042967">
    <property type="entry name" value="AcCoAtase_PhaA"/>
    <property type="match status" value="1"/>
</dbReference>
<feature type="domain" description="Thiolase N-terminal" evidence="7">
    <location>
        <begin position="5"/>
        <end position="265"/>
    </location>
</feature>
<dbReference type="Gene3D" id="3.40.47.10">
    <property type="match status" value="2"/>
</dbReference>
<keyword evidence="4 6" id="KW-0012">Acyltransferase</keyword>
<evidence type="ECO:0000259" key="8">
    <source>
        <dbReference type="Pfam" id="PF02803"/>
    </source>
</evidence>
<evidence type="ECO:0000256" key="2">
    <source>
        <dbReference type="ARBA" id="ARBA00012705"/>
    </source>
</evidence>
<evidence type="ECO:0000256" key="6">
    <source>
        <dbReference type="RuleBase" id="RU003557"/>
    </source>
</evidence>
<dbReference type="PROSITE" id="PS00737">
    <property type="entry name" value="THIOLASE_2"/>
    <property type="match status" value="1"/>
</dbReference>
<dbReference type="Pfam" id="PF02803">
    <property type="entry name" value="Thiolase_C"/>
    <property type="match status" value="1"/>
</dbReference>
<dbReference type="OrthoDB" id="9764892at2"/>
<sequence>MQEAYIVSAVRTPLGKFGGVLASFSPVDLGAIAMQAALERAGVSGEALDLYIFGNVLKAGHGQSLPRQAAFKAGIPETVNGYAVDMVCSSGMMSVMNAATAIRSGEAEIVLAGGMESMSQTGFFLSHRARWGYKFLLGAPEQLTDILLYDGLTDPTTAEAMGAQAERLAATYNIGRTDLDEIALYSQQRAAIATEQGWFKHEIVPIKIEGKKGLLLADKDEGIRPETTLESLTKLKPAFGEDGVFTAGNSSQISDGAAALVLASREAVERYELKPLARVIGGAWAGGEAWRFPEVPILAVKKLLDKLKMRIYDFDLFENNEAFALSNVLFHRMLGIPYEKLNIYGGAIALGHPIGASGARIVVTLLNALQKRNGQLGLAAICHGTGGSTAIAVERLR</sequence>
<name>A0A9X5E290_9CYAN</name>
<comment type="similarity">
    <text evidence="1 6">Belongs to the thiolase-like superfamily. Thiolase family.</text>
</comment>
<evidence type="ECO:0000313" key="10">
    <source>
        <dbReference type="Proteomes" id="UP000031532"/>
    </source>
</evidence>
<feature type="active site" description="Proton acceptor" evidence="5">
    <location>
        <position position="382"/>
    </location>
</feature>
<evidence type="ECO:0000256" key="3">
    <source>
        <dbReference type="ARBA" id="ARBA00022679"/>
    </source>
</evidence>
<reference evidence="9 10" key="1">
    <citation type="journal article" date="2015" name="Genome Announc.">
        <title>Draft Genome Sequence of the Terrestrial Cyanobacterium Scytonema millei VB511283, Isolated from Eastern India.</title>
        <authorList>
            <person name="Sen D."/>
            <person name="Chandrababunaidu M.M."/>
            <person name="Singh D."/>
            <person name="Sanghi N."/>
            <person name="Ghorai A."/>
            <person name="Mishra G.P."/>
            <person name="Madduluri M."/>
            <person name="Adhikary S.P."/>
            <person name="Tripathy S."/>
        </authorList>
    </citation>
    <scope>NUCLEOTIDE SEQUENCE [LARGE SCALE GENOMIC DNA]</scope>
    <source>
        <strain evidence="9 10">VB511283</strain>
    </source>
</reference>
<comment type="caution">
    <text evidence="9">The sequence shown here is derived from an EMBL/GenBank/DDBJ whole genome shotgun (WGS) entry which is preliminary data.</text>
</comment>
<dbReference type="PANTHER" id="PTHR18919:SF107">
    <property type="entry name" value="ACETYL-COA ACETYLTRANSFERASE, CYTOSOLIC"/>
    <property type="match status" value="1"/>
</dbReference>
<dbReference type="FunFam" id="3.40.47.10:FF:000010">
    <property type="entry name" value="Acetyl-CoA acetyltransferase (Thiolase)"/>
    <property type="match status" value="1"/>
</dbReference>
<evidence type="ECO:0000259" key="7">
    <source>
        <dbReference type="Pfam" id="PF00108"/>
    </source>
</evidence>
<keyword evidence="3 6" id="KW-0808">Transferase</keyword>
<dbReference type="EMBL" id="JTJC03000001">
    <property type="protein sequence ID" value="NHC33772.1"/>
    <property type="molecule type" value="Genomic_DNA"/>
</dbReference>
<dbReference type="InterPro" id="IPR016039">
    <property type="entry name" value="Thiolase-like"/>
</dbReference>
<feature type="domain" description="Thiolase C-terminal" evidence="8">
    <location>
        <begin position="273"/>
        <end position="395"/>
    </location>
</feature>
<dbReference type="InterPro" id="IPR049957">
    <property type="entry name" value="PhaA"/>
</dbReference>
<evidence type="ECO:0000256" key="1">
    <source>
        <dbReference type="ARBA" id="ARBA00010982"/>
    </source>
</evidence>
<dbReference type="InterPro" id="IPR002155">
    <property type="entry name" value="Thiolase"/>
</dbReference>
<protein>
    <recommendedName>
        <fullName evidence="2">acetyl-CoA C-acetyltransferase</fullName>
        <ecNumber evidence="2">2.3.1.9</ecNumber>
    </recommendedName>
</protein>
<evidence type="ECO:0000256" key="4">
    <source>
        <dbReference type="ARBA" id="ARBA00023315"/>
    </source>
</evidence>
<dbReference type="CDD" id="cd00751">
    <property type="entry name" value="thiolase"/>
    <property type="match status" value="1"/>
</dbReference>
<keyword evidence="10" id="KW-1185">Reference proteome</keyword>
<dbReference type="InterPro" id="IPR020613">
    <property type="entry name" value="Thiolase_CS"/>
</dbReference>
<dbReference type="InterPro" id="IPR020617">
    <property type="entry name" value="Thiolase_C"/>
</dbReference>
<dbReference type="GO" id="GO:0003985">
    <property type="term" value="F:acetyl-CoA C-acetyltransferase activity"/>
    <property type="evidence" value="ECO:0007669"/>
    <property type="project" value="UniProtKB-EC"/>
</dbReference>
<dbReference type="SUPFAM" id="SSF53901">
    <property type="entry name" value="Thiolase-like"/>
    <property type="match status" value="2"/>
</dbReference>
<feature type="active site" description="Acyl-thioester intermediate" evidence="5">
    <location>
        <position position="88"/>
    </location>
</feature>
<dbReference type="EC" id="2.3.1.9" evidence="2"/>
<organism evidence="9 10">
    <name type="scientific">Scytonema millei VB511283</name>
    <dbReference type="NCBI Taxonomy" id="1245923"/>
    <lineage>
        <taxon>Bacteria</taxon>
        <taxon>Bacillati</taxon>
        <taxon>Cyanobacteriota</taxon>
        <taxon>Cyanophyceae</taxon>
        <taxon>Nostocales</taxon>
        <taxon>Scytonemataceae</taxon>
        <taxon>Scytonema</taxon>
    </lineage>
</organism>
<gene>
    <name evidence="9" type="ORF">QH73_0003680</name>
</gene>
<proteinExistence type="inferred from homology"/>
<dbReference type="RefSeq" id="WP_039715273.1">
    <property type="nucleotide sequence ID" value="NZ_JTJC03000001.1"/>
</dbReference>
<accession>A0A9X5E290</accession>
<dbReference type="Proteomes" id="UP000031532">
    <property type="component" value="Unassembled WGS sequence"/>
</dbReference>
<feature type="active site" description="Proton acceptor" evidence="5">
    <location>
        <position position="352"/>
    </location>
</feature>
<dbReference type="Pfam" id="PF00108">
    <property type="entry name" value="Thiolase_N"/>
    <property type="match status" value="1"/>
</dbReference>
<dbReference type="PIRSF" id="PIRSF000429">
    <property type="entry name" value="Ac-CoA_Ac_transf"/>
    <property type="match status" value="1"/>
</dbReference>
<dbReference type="InterPro" id="IPR020616">
    <property type="entry name" value="Thiolase_N"/>
</dbReference>